<reference evidence="2 3" key="1">
    <citation type="submission" date="2017-02" db="EMBL/GenBank/DDBJ databases">
        <title>Genomes of Trichoderma spp. with biocontrol activity.</title>
        <authorList>
            <person name="Gardiner D."/>
            <person name="Kazan K."/>
            <person name="Vos C."/>
            <person name="Harvey P."/>
        </authorList>
    </citation>
    <scope>NUCLEOTIDE SEQUENCE [LARGE SCALE GENOMIC DNA]</scope>
    <source>
        <strain evidence="2 3">A5MH</strain>
    </source>
</reference>
<dbReference type="Proteomes" id="UP000236546">
    <property type="component" value="Unassembled WGS sequence"/>
</dbReference>
<evidence type="ECO:0000313" key="2">
    <source>
        <dbReference type="EMBL" id="PNP41320.1"/>
    </source>
</evidence>
<proteinExistence type="predicted"/>
<comment type="caution">
    <text evidence="2">The sequence shown here is derived from an EMBL/GenBank/DDBJ whole genome shotgun (WGS) entry which is preliminary data.</text>
</comment>
<feature type="region of interest" description="Disordered" evidence="1">
    <location>
        <begin position="1"/>
        <end position="44"/>
    </location>
</feature>
<dbReference type="OrthoDB" id="5337545at2759"/>
<evidence type="ECO:0000313" key="3">
    <source>
        <dbReference type="Proteomes" id="UP000236546"/>
    </source>
</evidence>
<evidence type="ECO:0000256" key="1">
    <source>
        <dbReference type="SAM" id="MobiDB-lite"/>
    </source>
</evidence>
<feature type="compositionally biased region" description="Basic and acidic residues" evidence="1">
    <location>
        <begin position="1"/>
        <end position="12"/>
    </location>
</feature>
<feature type="compositionally biased region" description="Low complexity" evidence="1">
    <location>
        <begin position="67"/>
        <end position="95"/>
    </location>
</feature>
<gene>
    <name evidence="2" type="ORF">TGAMA5MH_06643</name>
</gene>
<dbReference type="AlphaFoldDB" id="A0A2K0T718"/>
<organism evidence="2 3">
    <name type="scientific">Trichoderma gamsii</name>
    <dbReference type="NCBI Taxonomy" id="398673"/>
    <lineage>
        <taxon>Eukaryota</taxon>
        <taxon>Fungi</taxon>
        <taxon>Dikarya</taxon>
        <taxon>Ascomycota</taxon>
        <taxon>Pezizomycotina</taxon>
        <taxon>Sordariomycetes</taxon>
        <taxon>Hypocreomycetidae</taxon>
        <taxon>Hypocreales</taxon>
        <taxon>Hypocreaceae</taxon>
        <taxon>Trichoderma</taxon>
    </lineage>
</organism>
<feature type="region of interest" description="Disordered" evidence="1">
    <location>
        <begin position="56"/>
        <end position="108"/>
    </location>
</feature>
<dbReference type="EMBL" id="MTYH01000058">
    <property type="protein sequence ID" value="PNP41320.1"/>
    <property type="molecule type" value="Genomic_DNA"/>
</dbReference>
<protein>
    <submittedName>
        <fullName evidence="2">Uncharacterized protein</fullName>
    </submittedName>
</protein>
<name>A0A2K0T718_9HYPO</name>
<sequence length="288" mass="31649">MKDSSLNRHELEDAASSSPSNEEDFQGSYGDTKGKQNETLAAAAAHLESSRKLVMNAIATSREMPNLGPESKSSSGLSHLGSSSYLSGESSSYKGHQQTSFEPARGTANECQNDSFDAFIESNIEALVTDCQNGSSFIDQEASDGLAVLELLSHQEDESHSLAFNLEHDSLAPGEDLSWNAPLEEIPSDQEEKEKEERLDFTPDFITRPENSQQAEAYLGIGDIRETSNTWLGYWHDVFTAYNARVWGNSPLETTSRTPEQQGDDSSEPATITRALSRLKLIFHHLKG</sequence>
<accession>A0A2K0T718</accession>